<gene>
    <name evidence="6" type="ORF">C1N32_02590</name>
</gene>
<dbReference type="GO" id="GO:0006351">
    <property type="term" value="P:DNA-templated transcription"/>
    <property type="evidence" value="ECO:0007669"/>
    <property type="project" value="TreeGrafter"/>
</dbReference>
<dbReference type="Pfam" id="PF03466">
    <property type="entry name" value="LysR_substrate"/>
    <property type="match status" value="1"/>
</dbReference>
<dbReference type="OrthoDB" id="6183733at2"/>
<dbReference type="InterPro" id="IPR005119">
    <property type="entry name" value="LysR_subst-bd"/>
</dbReference>
<dbReference type="GO" id="GO:0043565">
    <property type="term" value="F:sequence-specific DNA binding"/>
    <property type="evidence" value="ECO:0007669"/>
    <property type="project" value="TreeGrafter"/>
</dbReference>
<comment type="similarity">
    <text evidence="1">Belongs to the LysR transcriptional regulatory family.</text>
</comment>
<evidence type="ECO:0000313" key="6">
    <source>
        <dbReference type="EMBL" id="PNI06907.1"/>
    </source>
</evidence>
<dbReference type="Gene3D" id="1.10.10.10">
    <property type="entry name" value="Winged helix-like DNA-binding domain superfamily/Winged helix DNA-binding domain"/>
    <property type="match status" value="1"/>
</dbReference>
<accession>A0A2J8I8N8</accession>
<dbReference type="PANTHER" id="PTHR30537:SF66">
    <property type="entry name" value="IRON-REGULATED VIRULENCE REGULATORY PROTEIN IRGB"/>
    <property type="match status" value="1"/>
</dbReference>
<dbReference type="Gene3D" id="3.40.190.290">
    <property type="match status" value="1"/>
</dbReference>
<keyword evidence="3" id="KW-0238">DNA-binding</keyword>
<protein>
    <submittedName>
        <fullName evidence="6">LysR family transcriptional regulator</fullName>
    </submittedName>
</protein>
<dbReference type="EMBL" id="POSK01000001">
    <property type="protein sequence ID" value="PNI06907.1"/>
    <property type="molecule type" value="Genomic_DNA"/>
</dbReference>
<dbReference type="Pfam" id="PF00126">
    <property type="entry name" value="HTH_1"/>
    <property type="match status" value="1"/>
</dbReference>
<dbReference type="PROSITE" id="PS50931">
    <property type="entry name" value="HTH_LYSR"/>
    <property type="match status" value="1"/>
</dbReference>
<evidence type="ECO:0000256" key="2">
    <source>
        <dbReference type="ARBA" id="ARBA00023015"/>
    </source>
</evidence>
<organism evidence="6 7">
    <name type="scientific">Vibrio diazotrophicus</name>
    <dbReference type="NCBI Taxonomy" id="685"/>
    <lineage>
        <taxon>Bacteria</taxon>
        <taxon>Pseudomonadati</taxon>
        <taxon>Pseudomonadota</taxon>
        <taxon>Gammaproteobacteria</taxon>
        <taxon>Vibrionales</taxon>
        <taxon>Vibrionaceae</taxon>
        <taxon>Vibrio</taxon>
    </lineage>
</organism>
<dbReference type="AlphaFoldDB" id="A0A2J8I8N8"/>
<dbReference type="RefSeq" id="WP_102965303.1">
    <property type="nucleotide sequence ID" value="NZ_POSK01000001.1"/>
</dbReference>
<keyword evidence="4" id="KW-0804">Transcription</keyword>
<evidence type="ECO:0000256" key="1">
    <source>
        <dbReference type="ARBA" id="ARBA00009437"/>
    </source>
</evidence>
<comment type="caution">
    <text evidence="6">The sequence shown here is derived from an EMBL/GenBank/DDBJ whole genome shotgun (WGS) entry which is preliminary data.</text>
</comment>
<dbReference type="Proteomes" id="UP000236449">
    <property type="component" value="Unassembled WGS sequence"/>
</dbReference>
<dbReference type="InterPro" id="IPR058163">
    <property type="entry name" value="LysR-type_TF_proteobact-type"/>
</dbReference>
<keyword evidence="2" id="KW-0805">Transcription regulation</keyword>
<proteinExistence type="inferred from homology"/>
<sequence length="298" mass="33709">MHDLTSMRAFEALQEHKSLTAAAKALNQPKSTVSRRLAQLEADIGQALTVREGNRLTLTKAGQVFARYSKQMLEIADESYDAIQGLNNKVSGELTVVCHPALMRGWLNNILNMFLGDNPQVRVRLKSEFASNSIKPDLVIWLGEYPDLEWRKQTLGQWRYGVYASPDYLRKVEEIQHPQDLNGHPWIDFGSVRKTGVTISASDQRTYYLDPMRSRFESDNLVLQIDSIANGHGIGLLPDPIAAGYSKHHPNRIVECLPEWKTGTTDINYYVQKGLVPRRLLALLDLIETNVPSEWIAQ</sequence>
<evidence type="ECO:0000313" key="7">
    <source>
        <dbReference type="Proteomes" id="UP000236449"/>
    </source>
</evidence>
<evidence type="ECO:0000256" key="4">
    <source>
        <dbReference type="ARBA" id="ARBA00023163"/>
    </source>
</evidence>
<evidence type="ECO:0000259" key="5">
    <source>
        <dbReference type="PROSITE" id="PS50931"/>
    </source>
</evidence>
<evidence type="ECO:0000256" key="3">
    <source>
        <dbReference type="ARBA" id="ARBA00023125"/>
    </source>
</evidence>
<dbReference type="InterPro" id="IPR000847">
    <property type="entry name" value="LysR_HTH_N"/>
</dbReference>
<dbReference type="SUPFAM" id="SSF53850">
    <property type="entry name" value="Periplasmic binding protein-like II"/>
    <property type="match status" value="1"/>
</dbReference>
<name>A0A2J8I8N8_VIBDI</name>
<reference evidence="6 7" key="1">
    <citation type="submission" date="2018-01" db="EMBL/GenBank/DDBJ databases">
        <title>Draft genome sequences of six Vibrio diazotrophicus strains isolated from deep-sea sediments of the Baltic Sea.</title>
        <authorList>
            <person name="Castillo D."/>
            <person name="Vandieken V."/>
            <person name="Chiang O."/>
            <person name="Middelboe M."/>
        </authorList>
    </citation>
    <scope>NUCLEOTIDE SEQUENCE [LARGE SCALE GENOMIC DNA]</scope>
    <source>
        <strain evidence="6 7">60.27F</strain>
    </source>
</reference>
<dbReference type="PANTHER" id="PTHR30537">
    <property type="entry name" value="HTH-TYPE TRANSCRIPTIONAL REGULATOR"/>
    <property type="match status" value="1"/>
</dbReference>
<dbReference type="InterPro" id="IPR036388">
    <property type="entry name" value="WH-like_DNA-bd_sf"/>
</dbReference>
<feature type="domain" description="HTH lysR-type" evidence="5">
    <location>
        <begin position="1"/>
        <end position="59"/>
    </location>
</feature>
<dbReference type="SUPFAM" id="SSF46785">
    <property type="entry name" value="Winged helix' DNA-binding domain"/>
    <property type="match status" value="1"/>
</dbReference>
<dbReference type="GO" id="GO:0003700">
    <property type="term" value="F:DNA-binding transcription factor activity"/>
    <property type="evidence" value="ECO:0007669"/>
    <property type="project" value="InterPro"/>
</dbReference>
<dbReference type="InterPro" id="IPR036390">
    <property type="entry name" value="WH_DNA-bd_sf"/>
</dbReference>